<sequence>MPQIEWIAVDWGTTHLRAYAMSADHQVLADAQSTDGMGSLAPDEFESALLQLISPWLPELGDIPVLACGMVGARQGWQEADYLNVPTEPVVPSNLTRVSSLDARIQVSILPGLCQTHEADVMRGEEVQIAGLLATQGAEFSSVCLPGTHSKWVRLAQGQVIRFSTFMTGEMFALLSEQSILRHGVNSNEWDDTAFLSAVEQAVAAPEQWLSGLFRIRAKGLLEQMPANTARAHLSGLLIGAELAATQSYWQGQRIALIGEDNLIEHYAAALQQLGIDSESFSPKTMTLAGLSDVYQALTKTRNSHVT</sequence>
<dbReference type="GO" id="GO:0034194">
    <property type="term" value="P:D-galactonate catabolic process"/>
    <property type="evidence" value="ECO:0007669"/>
    <property type="project" value="InterPro"/>
</dbReference>
<dbReference type="InterPro" id="IPR042258">
    <property type="entry name" value="DGOK_N"/>
</dbReference>
<dbReference type="Proteomes" id="UP000245539">
    <property type="component" value="Unassembled WGS sequence"/>
</dbReference>
<dbReference type="InterPro" id="IPR007729">
    <property type="entry name" value="DGOK"/>
</dbReference>
<dbReference type="OrthoDB" id="256574at2"/>
<dbReference type="Pfam" id="PF05035">
    <property type="entry name" value="DGOK"/>
    <property type="match status" value="1"/>
</dbReference>
<dbReference type="AlphaFoldDB" id="A0A317CBT8"/>
<dbReference type="SUPFAM" id="SSF53067">
    <property type="entry name" value="Actin-like ATPase domain"/>
    <property type="match status" value="1"/>
</dbReference>
<gene>
    <name evidence="1" type="ORF">DKW60_13700</name>
</gene>
<dbReference type="EMBL" id="QGKM01000040">
    <property type="protein sequence ID" value="PWQ96016.1"/>
    <property type="molecule type" value="Genomic_DNA"/>
</dbReference>
<proteinExistence type="predicted"/>
<dbReference type="InterPro" id="IPR043129">
    <property type="entry name" value="ATPase_NBD"/>
</dbReference>
<evidence type="ECO:0000313" key="2">
    <source>
        <dbReference type="Proteomes" id="UP000245539"/>
    </source>
</evidence>
<dbReference type="RefSeq" id="WP_109838227.1">
    <property type="nucleotide sequence ID" value="NZ_QGKM01000040.1"/>
</dbReference>
<dbReference type="InterPro" id="IPR042257">
    <property type="entry name" value="DGOK_C"/>
</dbReference>
<protein>
    <submittedName>
        <fullName evidence="1">2-keto-3-deoxy-galactonokinase</fullName>
    </submittedName>
</protein>
<organism evidence="1 2">
    <name type="scientific">Leucothrix pacifica</name>
    <dbReference type="NCBI Taxonomy" id="1247513"/>
    <lineage>
        <taxon>Bacteria</taxon>
        <taxon>Pseudomonadati</taxon>
        <taxon>Pseudomonadota</taxon>
        <taxon>Gammaproteobacteria</taxon>
        <taxon>Thiotrichales</taxon>
        <taxon>Thiotrichaceae</taxon>
        <taxon>Leucothrix</taxon>
    </lineage>
</organism>
<keyword evidence="1" id="KW-0808">Transferase</keyword>
<keyword evidence="1" id="KW-0418">Kinase</keyword>
<dbReference type="Gene3D" id="3.30.420.310">
    <property type="entry name" value="2-keto-3-deoxy-galactonokinase, C-terminal domain"/>
    <property type="match status" value="1"/>
</dbReference>
<dbReference type="Gene3D" id="3.30.420.300">
    <property type="entry name" value="2-keto-3-deoxy-galactonokinase, substrate binding domain"/>
    <property type="match status" value="1"/>
</dbReference>
<accession>A0A317CBT8</accession>
<reference evidence="1 2" key="1">
    <citation type="submission" date="2018-05" db="EMBL/GenBank/DDBJ databases">
        <title>Leucothrix arctica sp. nov., isolated from Arctic seawater.</title>
        <authorList>
            <person name="Choi A."/>
            <person name="Baek K."/>
        </authorList>
    </citation>
    <scope>NUCLEOTIDE SEQUENCE [LARGE SCALE GENOMIC DNA]</scope>
    <source>
        <strain evidence="1 2">JCM 18388</strain>
    </source>
</reference>
<evidence type="ECO:0000313" key="1">
    <source>
        <dbReference type="EMBL" id="PWQ96016.1"/>
    </source>
</evidence>
<dbReference type="GO" id="GO:0008671">
    <property type="term" value="F:2-dehydro-3-deoxygalactonokinase activity"/>
    <property type="evidence" value="ECO:0007669"/>
    <property type="project" value="InterPro"/>
</dbReference>
<name>A0A317CBT8_9GAMM</name>
<keyword evidence="2" id="KW-1185">Reference proteome</keyword>
<comment type="caution">
    <text evidence="1">The sequence shown here is derived from an EMBL/GenBank/DDBJ whole genome shotgun (WGS) entry which is preliminary data.</text>
</comment>